<dbReference type="GO" id="GO:0005975">
    <property type="term" value="P:carbohydrate metabolic process"/>
    <property type="evidence" value="ECO:0007669"/>
    <property type="project" value="UniProtKB-ARBA"/>
</dbReference>
<accession>A0A4U0T8K6</accession>
<dbReference type="AlphaFoldDB" id="A0A4U0T8K6"/>
<dbReference type="Proteomes" id="UP000305778">
    <property type="component" value="Unassembled WGS sequence"/>
</dbReference>
<dbReference type="SMART" id="SM01217">
    <property type="entry name" value="Fn3_like"/>
    <property type="match status" value="1"/>
</dbReference>
<dbReference type="Gene3D" id="2.60.40.10">
    <property type="entry name" value="Immunoglobulins"/>
    <property type="match status" value="1"/>
</dbReference>
<gene>
    <name evidence="2" type="ORF">FCI23_14760</name>
</gene>
<dbReference type="InterPro" id="IPR013783">
    <property type="entry name" value="Ig-like_fold"/>
</dbReference>
<name>A0A4U0T8K6_9ACTN</name>
<proteinExistence type="predicted"/>
<dbReference type="Pfam" id="PF14310">
    <property type="entry name" value="Fn3-like"/>
    <property type="match status" value="1"/>
</dbReference>
<evidence type="ECO:0000313" key="2">
    <source>
        <dbReference type="EMBL" id="TKA10885.1"/>
    </source>
</evidence>
<dbReference type="OrthoDB" id="9803863at2"/>
<organism evidence="2 3">
    <name type="scientific">Actinacidiphila oryziradicis</name>
    <dbReference type="NCBI Taxonomy" id="2571141"/>
    <lineage>
        <taxon>Bacteria</taxon>
        <taxon>Bacillati</taxon>
        <taxon>Actinomycetota</taxon>
        <taxon>Actinomycetes</taxon>
        <taxon>Kitasatosporales</taxon>
        <taxon>Streptomycetaceae</taxon>
        <taxon>Actinacidiphila</taxon>
    </lineage>
</organism>
<protein>
    <recommendedName>
        <fullName evidence="1">Fibronectin type III-like domain-containing protein</fullName>
    </recommendedName>
</protein>
<dbReference type="InterPro" id="IPR026891">
    <property type="entry name" value="Fn3-like"/>
</dbReference>
<reference evidence="2 3" key="1">
    <citation type="submission" date="2019-04" db="EMBL/GenBank/DDBJ databases">
        <title>Streptomyces oryziradicis sp. nov., a novel actinomycete isolated from rhizosphere soil of rice (Oryza sativa L.).</title>
        <authorList>
            <person name="Li C."/>
        </authorList>
    </citation>
    <scope>NUCLEOTIDE SEQUENCE [LARGE SCALE GENOMIC DNA]</scope>
    <source>
        <strain evidence="2 3">NEAU-C40</strain>
    </source>
</reference>
<keyword evidence="3" id="KW-1185">Reference proteome</keyword>
<comment type="caution">
    <text evidence="2">The sequence shown here is derived from an EMBL/GenBank/DDBJ whole genome shotgun (WGS) entry which is preliminary data.</text>
</comment>
<sequence length="87" mass="9574">MRPVVRLIGYARVPLDPGATAGVRFAFHADLASYTVREGLRIVEPGALELRLATSSVDVRHTVQLTLTGGERAVDHRRHLTCEVQVK</sequence>
<feature type="domain" description="Fibronectin type III-like" evidence="1">
    <location>
        <begin position="1"/>
        <end position="56"/>
    </location>
</feature>
<evidence type="ECO:0000259" key="1">
    <source>
        <dbReference type="SMART" id="SM01217"/>
    </source>
</evidence>
<evidence type="ECO:0000313" key="3">
    <source>
        <dbReference type="Proteomes" id="UP000305778"/>
    </source>
</evidence>
<dbReference type="EMBL" id="SUMC01000011">
    <property type="protein sequence ID" value="TKA10885.1"/>
    <property type="molecule type" value="Genomic_DNA"/>
</dbReference>